<accession>A0A9P9EA70</accession>
<gene>
    <name evidence="2" type="ORF">B0J11DRAFT_161317</name>
</gene>
<evidence type="ECO:0000313" key="3">
    <source>
        <dbReference type="Proteomes" id="UP000700596"/>
    </source>
</evidence>
<proteinExistence type="predicted"/>
<keyword evidence="1" id="KW-1133">Transmembrane helix</keyword>
<organism evidence="2 3">
    <name type="scientific">Dendryphion nanum</name>
    <dbReference type="NCBI Taxonomy" id="256645"/>
    <lineage>
        <taxon>Eukaryota</taxon>
        <taxon>Fungi</taxon>
        <taxon>Dikarya</taxon>
        <taxon>Ascomycota</taxon>
        <taxon>Pezizomycotina</taxon>
        <taxon>Dothideomycetes</taxon>
        <taxon>Pleosporomycetidae</taxon>
        <taxon>Pleosporales</taxon>
        <taxon>Torulaceae</taxon>
        <taxon>Dendryphion</taxon>
    </lineage>
</organism>
<keyword evidence="1" id="KW-0812">Transmembrane</keyword>
<dbReference type="Proteomes" id="UP000700596">
    <property type="component" value="Unassembled WGS sequence"/>
</dbReference>
<keyword evidence="3" id="KW-1185">Reference proteome</keyword>
<protein>
    <submittedName>
        <fullName evidence="2">Uncharacterized protein</fullName>
    </submittedName>
</protein>
<dbReference type="AlphaFoldDB" id="A0A9P9EA70"/>
<evidence type="ECO:0000313" key="2">
    <source>
        <dbReference type="EMBL" id="KAH7135504.1"/>
    </source>
</evidence>
<feature type="transmembrane region" description="Helical" evidence="1">
    <location>
        <begin position="16"/>
        <end position="36"/>
    </location>
</feature>
<dbReference type="EMBL" id="JAGMWT010000002">
    <property type="protein sequence ID" value="KAH7135504.1"/>
    <property type="molecule type" value="Genomic_DNA"/>
</dbReference>
<reference evidence="2" key="1">
    <citation type="journal article" date="2021" name="Nat. Commun.">
        <title>Genetic determinants of endophytism in the Arabidopsis root mycobiome.</title>
        <authorList>
            <person name="Mesny F."/>
            <person name="Miyauchi S."/>
            <person name="Thiergart T."/>
            <person name="Pickel B."/>
            <person name="Atanasova L."/>
            <person name="Karlsson M."/>
            <person name="Huettel B."/>
            <person name="Barry K.W."/>
            <person name="Haridas S."/>
            <person name="Chen C."/>
            <person name="Bauer D."/>
            <person name="Andreopoulos W."/>
            <person name="Pangilinan J."/>
            <person name="LaButti K."/>
            <person name="Riley R."/>
            <person name="Lipzen A."/>
            <person name="Clum A."/>
            <person name="Drula E."/>
            <person name="Henrissat B."/>
            <person name="Kohler A."/>
            <person name="Grigoriev I.V."/>
            <person name="Martin F.M."/>
            <person name="Hacquard S."/>
        </authorList>
    </citation>
    <scope>NUCLEOTIDE SEQUENCE</scope>
    <source>
        <strain evidence="2">MPI-CAGE-CH-0243</strain>
    </source>
</reference>
<comment type="caution">
    <text evidence="2">The sequence shown here is derived from an EMBL/GenBank/DDBJ whole genome shotgun (WGS) entry which is preliminary data.</text>
</comment>
<keyword evidence="1" id="KW-0472">Membrane</keyword>
<sequence length="222" mass="23847">MFPTVPCHAMVNEACLIITIVIITFFLAMVLGGIGMRHCRALPRTRSSLGTLGRLLRRDIAESVDVCVVQCYCAVCVWVGSTAQRKLDGKLHHRNAHRPSPIAMQSSNPSPIPPLIGTHLQWPIQSVTPPFCMARFSSCAGVQLAAKSIAPTRPSSNPSTGLAPADSASDIRAIIDAEISAALLLAASMPGQGKAPTPISTSQTCILHWRLRPCWWGRPPIV</sequence>
<evidence type="ECO:0000256" key="1">
    <source>
        <dbReference type="SAM" id="Phobius"/>
    </source>
</evidence>
<name>A0A9P9EA70_9PLEO</name>